<dbReference type="AlphaFoldDB" id="A0A6N8IN84"/>
<proteinExistence type="predicted"/>
<evidence type="ECO:0000256" key="1">
    <source>
        <dbReference type="ARBA" id="ARBA00023172"/>
    </source>
</evidence>
<dbReference type="InterPro" id="IPR002104">
    <property type="entry name" value="Integrase_catalytic"/>
</dbReference>
<dbReference type="InterPro" id="IPR011010">
    <property type="entry name" value="DNA_brk_join_enz"/>
</dbReference>
<evidence type="ECO:0000313" key="5">
    <source>
        <dbReference type="Proteomes" id="UP000469385"/>
    </source>
</evidence>
<dbReference type="PROSITE" id="PS51898">
    <property type="entry name" value="TYR_RECOMBINASE"/>
    <property type="match status" value="1"/>
</dbReference>
<gene>
    <name evidence="4" type="ORF">GON04_01080</name>
</gene>
<dbReference type="RefSeq" id="WP_157396149.1">
    <property type="nucleotide sequence ID" value="NZ_WSEL01000002.1"/>
</dbReference>
<dbReference type="CDD" id="cd00397">
    <property type="entry name" value="DNA_BRE_C"/>
    <property type="match status" value="1"/>
</dbReference>
<dbReference type="Gene3D" id="1.10.443.10">
    <property type="entry name" value="Intergrase catalytic core"/>
    <property type="match status" value="1"/>
</dbReference>
<dbReference type="GO" id="GO:0015074">
    <property type="term" value="P:DNA integration"/>
    <property type="evidence" value="ECO:0007669"/>
    <property type="project" value="InterPro"/>
</dbReference>
<protein>
    <submittedName>
        <fullName evidence="4">Tyrosine-type recombinase/integrase</fullName>
    </submittedName>
</protein>
<reference evidence="4 5" key="1">
    <citation type="submission" date="2019-12" db="EMBL/GenBank/DDBJ databases">
        <authorList>
            <person name="Huq M.A."/>
        </authorList>
    </citation>
    <scope>NUCLEOTIDE SEQUENCE [LARGE SCALE GENOMIC DNA]</scope>
    <source>
        <strain evidence="4 5">MAH-25</strain>
    </source>
</reference>
<accession>A0A6N8IN84</accession>
<evidence type="ECO:0000313" key="4">
    <source>
        <dbReference type="EMBL" id="MVQ28025.1"/>
    </source>
</evidence>
<dbReference type="Proteomes" id="UP000469385">
    <property type="component" value="Unassembled WGS sequence"/>
</dbReference>
<dbReference type="GO" id="GO:0006310">
    <property type="term" value="P:DNA recombination"/>
    <property type="evidence" value="ECO:0007669"/>
    <property type="project" value="UniProtKB-KW"/>
</dbReference>
<dbReference type="EMBL" id="WSEL01000002">
    <property type="protein sequence ID" value="MVQ28025.1"/>
    <property type="molecule type" value="Genomic_DNA"/>
</dbReference>
<evidence type="ECO:0000256" key="2">
    <source>
        <dbReference type="SAM" id="MobiDB-lite"/>
    </source>
</evidence>
<dbReference type="SUPFAM" id="SSF56349">
    <property type="entry name" value="DNA breaking-rejoining enzymes"/>
    <property type="match status" value="1"/>
</dbReference>
<dbReference type="InterPro" id="IPR013762">
    <property type="entry name" value="Integrase-like_cat_sf"/>
</dbReference>
<dbReference type="GO" id="GO:0003677">
    <property type="term" value="F:DNA binding"/>
    <property type="evidence" value="ECO:0007669"/>
    <property type="project" value="InterPro"/>
</dbReference>
<feature type="region of interest" description="Disordered" evidence="2">
    <location>
        <begin position="371"/>
        <end position="392"/>
    </location>
</feature>
<keyword evidence="1" id="KW-0233">DNA recombination</keyword>
<sequence length="422" mass="48226">MKPLYFARRLRFENGERTSTVMRSDTGMPIHATVLFINRYRLQGIKANTIHKIAGSLALLYRHCHHKKLDLEARLRAGKFLTSAELDQLADLAQYHVKDLDEERADGGGVSASKVRSLERMRMRRKKAKERQLVEVPTRATRTRHFVSYLEFLGDYYARQLPLAASDAFLQEIAKGIKALEKMVPRYSNWAKLGSRKGMSEEAMELLVAVVDPDSPANPWKVPFVRLRNFLIVVLYLAAGIRRGEMAGLQVGDLGTSRLVITIYRRADDENDKRVHQPVAKTADREITVDIALMQRLQDYLGERRKKKPARKIPQLWVTDDGTAALSYDSIGKIFNDIRKACPELPRTLTTHVLRHTWNDRFSEVATRMGLKPAEEEKARATHQGWSPGSKMPARYTLRTIEANARKVGLKLQQDLESRIKE</sequence>
<comment type="caution">
    <text evidence="4">The sequence shown here is derived from an EMBL/GenBank/DDBJ whole genome shotgun (WGS) entry which is preliminary data.</text>
</comment>
<organism evidence="4 5">
    <name type="scientific">Ramlibacter pinisoli</name>
    <dbReference type="NCBI Taxonomy" id="2682844"/>
    <lineage>
        <taxon>Bacteria</taxon>
        <taxon>Pseudomonadati</taxon>
        <taxon>Pseudomonadota</taxon>
        <taxon>Betaproteobacteria</taxon>
        <taxon>Burkholderiales</taxon>
        <taxon>Comamonadaceae</taxon>
        <taxon>Ramlibacter</taxon>
    </lineage>
</organism>
<feature type="domain" description="Tyr recombinase" evidence="3">
    <location>
        <begin position="194"/>
        <end position="410"/>
    </location>
</feature>
<name>A0A6N8IN84_9BURK</name>
<dbReference type="Pfam" id="PF00589">
    <property type="entry name" value="Phage_integrase"/>
    <property type="match status" value="1"/>
</dbReference>
<evidence type="ECO:0000259" key="3">
    <source>
        <dbReference type="PROSITE" id="PS51898"/>
    </source>
</evidence>
<keyword evidence="5" id="KW-1185">Reference proteome</keyword>